<accession>A0A811PST9</accession>
<dbReference type="OrthoDB" id="631010at2759"/>
<dbReference type="AlphaFoldDB" id="A0A811PST9"/>
<feature type="region of interest" description="Disordered" evidence="2">
    <location>
        <begin position="462"/>
        <end position="503"/>
    </location>
</feature>
<dbReference type="EMBL" id="CAJGYO010000007">
    <property type="protein sequence ID" value="CAD6247662.1"/>
    <property type="molecule type" value="Genomic_DNA"/>
</dbReference>
<feature type="domain" description="PPIase FKBP-type" evidence="3">
    <location>
        <begin position="625"/>
        <end position="728"/>
    </location>
</feature>
<reference evidence="4" key="1">
    <citation type="submission" date="2020-10" db="EMBL/GenBank/DDBJ databases">
        <authorList>
            <person name="Han B."/>
            <person name="Lu T."/>
            <person name="Zhao Q."/>
            <person name="Huang X."/>
            <person name="Zhao Y."/>
        </authorList>
    </citation>
    <scope>NUCLEOTIDE SEQUENCE</scope>
</reference>
<comment type="caution">
    <text evidence="4">The sequence shown here is derived from an EMBL/GenBank/DDBJ whole genome shotgun (WGS) entry which is preliminary data.</text>
</comment>
<dbReference type="Gene3D" id="3.10.50.40">
    <property type="match status" value="1"/>
</dbReference>
<dbReference type="GO" id="GO:0003755">
    <property type="term" value="F:peptidyl-prolyl cis-trans isomerase activity"/>
    <property type="evidence" value="ECO:0007669"/>
    <property type="project" value="UniProtKB-KW"/>
</dbReference>
<evidence type="ECO:0000313" key="5">
    <source>
        <dbReference type="Proteomes" id="UP000604825"/>
    </source>
</evidence>
<sequence length="728" mass="79260">MAGREAGDCGSEGDGEEPARELPDDITDEILLRLPSRSALARAAAASCAFRARVSSPRFLRRHRSLHRDPGSLLGVFTFPLVPDGARGGGGTDFHPAEPPHPAASAASAVAAAADFSFGFLLAAAADPSAAAGSEATATAEWMVRDYRDGRFLLDRVPSATGSTVFTELAVCDPLSRRYVLLPPIPDDLADTVHSVLTVFGGRRACEPFFAPADAETACGADDADADPPLTVFWTARSPRKMIAFAFSSRDGQWRALESPHCFVWRRHRSPFSCPISAVWNRRHYAHGRFYWVDCLTSRWLVLDARTMELSLEVIPSPAGYWEEHVAVVEAPDGKLGVFAHGFHHPGGKANLHYYTIVHDTEAGGSDARRWQLEKTIPLPWPSDHRPFYLRGTGNGCLIIEVSEEKPVFMASHRVRDAELFKIDVKSFQLQKICRARCAGSAAGECSWPYFGFPPSLSLPTDCSRSAEDHPVRPEDRPRLAEDDPVPRKDGPGSAEDGSARQERIPYDAAVELTIPVTAGAKLSTNMPQDIKVSPGGMLICRCPSPSEPKKIPPARRSKASSLKATCALSRRRAVSELAVLGAVALSMPAQAAMSEPYIIRYRKLDSGVILEDVVDGEGPEARDGDLVQFNYVCRRANGYFVHSTVDQFSGESKPVTLALGGEEMIRGLKDVLIGMKAGGKRRALIPPEVGYISETLKPIPEEFGPRRSLLSHAKEPLVFEVQLLKVL</sequence>
<dbReference type="SUPFAM" id="SSF81383">
    <property type="entry name" value="F-box domain"/>
    <property type="match status" value="1"/>
</dbReference>
<keyword evidence="5" id="KW-1185">Reference proteome</keyword>
<protein>
    <recommendedName>
        <fullName evidence="1">peptidylprolyl isomerase</fullName>
        <ecNumber evidence="1">5.2.1.8</ecNumber>
    </recommendedName>
</protein>
<evidence type="ECO:0000256" key="2">
    <source>
        <dbReference type="SAM" id="MobiDB-lite"/>
    </source>
</evidence>
<proteinExistence type="predicted"/>
<dbReference type="PANTHER" id="PTHR31264">
    <property type="entry name" value="OS07G0554500 PROTEIN-RELATED"/>
    <property type="match status" value="1"/>
</dbReference>
<evidence type="ECO:0000256" key="1">
    <source>
        <dbReference type="PROSITE-ProRule" id="PRU00277"/>
    </source>
</evidence>
<feature type="compositionally biased region" description="Basic and acidic residues" evidence="2">
    <location>
        <begin position="465"/>
        <end position="491"/>
    </location>
</feature>
<name>A0A811PST9_9POAL</name>
<gene>
    <name evidence="4" type="ORF">NCGR_LOCUS31843</name>
</gene>
<dbReference type="SUPFAM" id="SSF54534">
    <property type="entry name" value="FKBP-like"/>
    <property type="match status" value="1"/>
</dbReference>
<dbReference type="PANTHER" id="PTHR31264:SF17">
    <property type="entry name" value="OS04G0258900 PROTEIN"/>
    <property type="match status" value="1"/>
</dbReference>
<feature type="region of interest" description="Disordered" evidence="2">
    <location>
        <begin position="1"/>
        <end position="26"/>
    </location>
</feature>
<dbReference type="PROSITE" id="PS50059">
    <property type="entry name" value="FKBP_PPIASE"/>
    <property type="match status" value="1"/>
</dbReference>
<dbReference type="Proteomes" id="UP000604825">
    <property type="component" value="Unassembled WGS sequence"/>
</dbReference>
<dbReference type="Pfam" id="PF00254">
    <property type="entry name" value="FKBP_C"/>
    <property type="match status" value="1"/>
</dbReference>
<dbReference type="InterPro" id="IPR046357">
    <property type="entry name" value="PPIase_dom_sf"/>
</dbReference>
<evidence type="ECO:0000313" key="4">
    <source>
        <dbReference type="EMBL" id="CAD6247662.1"/>
    </source>
</evidence>
<keyword evidence="1" id="KW-0697">Rotamase</keyword>
<evidence type="ECO:0000259" key="3">
    <source>
        <dbReference type="PROSITE" id="PS50059"/>
    </source>
</evidence>
<dbReference type="InterPro" id="IPR001179">
    <property type="entry name" value="PPIase_FKBP_dom"/>
</dbReference>
<dbReference type="InterPro" id="IPR036047">
    <property type="entry name" value="F-box-like_dom_sf"/>
</dbReference>
<keyword evidence="1" id="KW-0413">Isomerase</keyword>
<dbReference type="EC" id="5.2.1.8" evidence="1"/>
<organism evidence="4 5">
    <name type="scientific">Miscanthus lutarioriparius</name>
    <dbReference type="NCBI Taxonomy" id="422564"/>
    <lineage>
        <taxon>Eukaryota</taxon>
        <taxon>Viridiplantae</taxon>
        <taxon>Streptophyta</taxon>
        <taxon>Embryophyta</taxon>
        <taxon>Tracheophyta</taxon>
        <taxon>Spermatophyta</taxon>
        <taxon>Magnoliopsida</taxon>
        <taxon>Liliopsida</taxon>
        <taxon>Poales</taxon>
        <taxon>Poaceae</taxon>
        <taxon>PACMAD clade</taxon>
        <taxon>Panicoideae</taxon>
        <taxon>Andropogonodae</taxon>
        <taxon>Andropogoneae</taxon>
        <taxon>Saccharinae</taxon>
        <taxon>Miscanthus</taxon>
    </lineage>
</organism>
<comment type="catalytic activity">
    <reaction evidence="1">
        <text>[protein]-peptidylproline (omega=180) = [protein]-peptidylproline (omega=0)</text>
        <dbReference type="Rhea" id="RHEA:16237"/>
        <dbReference type="Rhea" id="RHEA-COMP:10747"/>
        <dbReference type="Rhea" id="RHEA-COMP:10748"/>
        <dbReference type="ChEBI" id="CHEBI:83833"/>
        <dbReference type="ChEBI" id="CHEBI:83834"/>
        <dbReference type="EC" id="5.2.1.8"/>
    </reaction>
</comment>